<evidence type="ECO:0000256" key="21">
    <source>
        <dbReference type="ARBA" id="ARBA00023276"/>
    </source>
</evidence>
<evidence type="ECO:0000313" key="24">
    <source>
        <dbReference type="Proteomes" id="UP000317650"/>
    </source>
</evidence>
<evidence type="ECO:0000256" key="3">
    <source>
        <dbReference type="ARBA" id="ARBA00008204"/>
    </source>
</evidence>
<evidence type="ECO:0000256" key="11">
    <source>
        <dbReference type="ARBA" id="ARBA00022842"/>
    </source>
</evidence>
<dbReference type="InterPro" id="IPR055266">
    <property type="entry name" value="D1/D2"/>
</dbReference>
<dbReference type="InterPro" id="IPR036854">
    <property type="entry name" value="Photo_II_D1/D2_sf"/>
</dbReference>
<dbReference type="PROSITE" id="PS00962">
    <property type="entry name" value="RIBOSOMAL_S2_1"/>
    <property type="match status" value="1"/>
</dbReference>
<keyword evidence="9 22" id="KW-0812">Transmembrane</keyword>
<dbReference type="SUPFAM" id="SSF52313">
    <property type="entry name" value="Ribosomal protein S2"/>
    <property type="match status" value="1"/>
</dbReference>
<dbReference type="GO" id="GO:0016168">
    <property type="term" value="F:chlorophyll binding"/>
    <property type="evidence" value="ECO:0007669"/>
    <property type="project" value="UniProtKB-KW"/>
</dbReference>
<dbReference type="GO" id="GO:0016491">
    <property type="term" value="F:oxidoreductase activity"/>
    <property type="evidence" value="ECO:0007669"/>
    <property type="project" value="UniProtKB-KW"/>
</dbReference>
<evidence type="ECO:0000256" key="5">
    <source>
        <dbReference type="ARBA" id="ARBA00022494"/>
    </source>
</evidence>
<evidence type="ECO:0000256" key="7">
    <source>
        <dbReference type="ARBA" id="ARBA00022553"/>
    </source>
</evidence>
<feature type="transmembrane region" description="Helical" evidence="22">
    <location>
        <begin position="167"/>
        <end position="190"/>
    </location>
</feature>
<proteinExistence type="inferred from homology"/>
<evidence type="ECO:0000256" key="12">
    <source>
        <dbReference type="ARBA" id="ARBA00022980"/>
    </source>
</evidence>
<dbReference type="PANTHER" id="PTHR33149">
    <property type="entry name" value="PHOTOSYSTEM II PROTEIN D1"/>
    <property type="match status" value="1"/>
</dbReference>
<dbReference type="Gene3D" id="3.40.50.10490">
    <property type="entry name" value="Glucose-6-phosphate isomerase like protein, domain 1"/>
    <property type="match status" value="1"/>
</dbReference>
<keyword evidence="12" id="KW-0689">Ribosomal protein</keyword>
<keyword evidence="24" id="KW-1185">Reference proteome</keyword>
<dbReference type="GO" id="GO:0009535">
    <property type="term" value="C:chloroplast thylakoid membrane"/>
    <property type="evidence" value="ECO:0007669"/>
    <property type="project" value="TreeGrafter"/>
</dbReference>
<keyword evidence="6" id="KW-0602">Photosynthesis</keyword>
<keyword evidence="19 22" id="KW-0472">Membrane</keyword>
<gene>
    <name evidence="23" type="ORF">C4D60_Mb00t13010</name>
</gene>
<evidence type="ECO:0000256" key="19">
    <source>
        <dbReference type="ARBA" id="ARBA00023136"/>
    </source>
</evidence>
<dbReference type="Proteomes" id="UP000317650">
    <property type="component" value="Unassembled WGS sequence"/>
</dbReference>
<dbReference type="GO" id="GO:1990904">
    <property type="term" value="C:ribonucleoprotein complex"/>
    <property type="evidence" value="ECO:0007669"/>
    <property type="project" value="UniProtKB-KW"/>
</dbReference>
<dbReference type="Gene3D" id="1.20.85.10">
    <property type="entry name" value="Photosystem II protein D1-like"/>
    <property type="match status" value="1"/>
</dbReference>
<evidence type="ECO:0000256" key="8">
    <source>
        <dbReference type="ARBA" id="ARBA00022640"/>
    </source>
</evidence>
<dbReference type="InterPro" id="IPR023591">
    <property type="entry name" value="Ribosomal_uS2_flav_dom_sf"/>
</dbReference>
<sequence length="226" mass="25621">MTRRYWNINLEEMMEAGVHFGHGTKKWNPRMAPYISAKRKGALLPWKIIQLPHGELAAPTNDINTTVALALLTHKLIANVSSIQKTPVVKLIQDLMDKKSIADLCMLESALLLCYRFYILYPIWTQPSVDELVIQWWPLTMFYNFLLGVACYMGREGNLVSVWYGSLGLLLHIPAPLHLATAVFLIYPIGQEVFSEGMPLGISGTFNFMIVFQAEHNILMAPFQLV</sequence>
<dbReference type="STRING" id="52838.A0A4S8I637"/>
<dbReference type="AlphaFoldDB" id="A0A4S8I637"/>
<evidence type="ECO:0000256" key="1">
    <source>
        <dbReference type="ARBA" id="ARBA00004141"/>
    </source>
</evidence>
<keyword evidence="21" id="KW-0604">Photosystem II</keyword>
<dbReference type="Pfam" id="PF00124">
    <property type="entry name" value="Photo_RC"/>
    <property type="match status" value="1"/>
</dbReference>
<evidence type="ECO:0008006" key="25">
    <source>
        <dbReference type="Google" id="ProtNLM"/>
    </source>
</evidence>
<comment type="similarity">
    <text evidence="2">Belongs to the universal ribosomal protein uS2 family.</text>
</comment>
<evidence type="ECO:0000256" key="13">
    <source>
        <dbReference type="ARBA" id="ARBA00022982"/>
    </source>
</evidence>
<reference evidence="23 24" key="1">
    <citation type="journal article" date="2019" name="Nat. Plants">
        <title>Genome sequencing of Musa balbisiana reveals subgenome evolution and function divergence in polyploid bananas.</title>
        <authorList>
            <person name="Yao X."/>
        </authorList>
    </citation>
    <scope>NUCLEOTIDE SEQUENCE [LARGE SCALE GENOMIC DNA]</scope>
    <source>
        <strain evidence="24">cv. DH-PKW</strain>
        <tissue evidence="23">Leaves</tissue>
    </source>
</reference>
<keyword evidence="11" id="KW-0460">Magnesium</keyword>
<evidence type="ECO:0000256" key="20">
    <source>
        <dbReference type="ARBA" id="ARBA00023274"/>
    </source>
</evidence>
<dbReference type="GO" id="GO:0046872">
    <property type="term" value="F:metal ion binding"/>
    <property type="evidence" value="ECO:0007669"/>
    <property type="project" value="UniProtKB-KW"/>
</dbReference>
<protein>
    <recommendedName>
        <fullName evidence="25">30S ribosomal protein S2, chloroplastic</fullName>
    </recommendedName>
</protein>
<keyword evidence="4" id="KW-0813">Transport</keyword>
<dbReference type="InterPro" id="IPR018130">
    <property type="entry name" value="Ribosomal_uS2_CS"/>
</dbReference>
<comment type="similarity">
    <text evidence="3">Belongs to the reaction center PufL/M/PsbA/D family.</text>
</comment>
<dbReference type="InterPro" id="IPR001865">
    <property type="entry name" value="Ribosomal_uS2"/>
</dbReference>
<dbReference type="GO" id="GO:0005840">
    <property type="term" value="C:ribosome"/>
    <property type="evidence" value="ECO:0007669"/>
    <property type="project" value="UniProtKB-KW"/>
</dbReference>
<dbReference type="GO" id="GO:0003735">
    <property type="term" value="F:structural constituent of ribosome"/>
    <property type="evidence" value="ECO:0007669"/>
    <property type="project" value="InterPro"/>
</dbReference>
<evidence type="ECO:0000256" key="2">
    <source>
        <dbReference type="ARBA" id="ARBA00006242"/>
    </source>
</evidence>
<evidence type="ECO:0000313" key="23">
    <source>
        <dbReference type="EMBL" id="THU42794.1"/>
    </source>
</evidence>
<keyword evidence="16" id="KW-0157">Chromophore</keyword>
<keyword evidence="5" id="KW-0148">Chlorophyll</keyword>
<evidence type="ECO:0000256" key="22">
    <source>
        <dbReference type="SAM" id="Phobius"/>
    </source>
</evidence>
<dbReference type="EMBL" id="PYDT01000455">
    <property type="protein sequence ID" value="THU42794.1"/>
    <property type="molecule type" value="Genomic_DNA"/>
</dbReference>
<feature type="transmembrane region" description="Helical" evidence="22">
    <location>
        <begin position="104"/>
        <end position="124"/>
    </location>
</feature>
<evidence type="ECO:0000256" key="14">
    <source>
        <dbReference type="ARBA" id="ARBA00022989"/>
    </source>
</evidence>
<dbReference type="Pfam" id="PF00318">
    <property type="entry name" value="Ribosomal_S2"/>
    <property type="match status" value="1"/>
</dbReference>
<keyword evidence="7" id="KW-0597">Phosphoprotein</keyword>
<keyword evidence="20" id="KW-0687">Ribonucleoprotein</keyword>
<dbReference type="GO" id="GO:0006412">
    <property type="term" value="P:translation"/>
    <property type="evidence" value="ECO:0007669"/>
    <property type="project" value="InterPro"/>
</dbReference>
<comment type="caution">
    <text evidence="23">The sequence shown here is derived from an EMBL/GenBank/DDBJ whole genome shotgun (WGS) entry which is preliminary data.</text>
</comment>
<dbReference type="GO" id="GO:0009772">
    <property type="term" value="P:photosynthetic electron transport in photosystem II"/>
    <property type="evidence" value="ECO:0007669"/>
    <property type="project" value="InterPro"/>
</dbReference>
<keyword evidence="15" id="KW-0007">Acetylation</keyword>
<keyword evidence="17" id="KW-0560">Oxidoreductase</keyword>
<keyword evidence="10" id="KW-0479">Metal-binding</keyword>
<evidence type="ECO:0000256" key="6">
    <source>
        <dbReference type="ARBA" id="ARBA00022531"/>
    </source>
</evidence>
<keyword evidence="14 22" id="KW-1133">Transmembrane helix</keyword>
<accession>A0A4S8I637</accession>
<evidence type="ECO:0000256" key="9">
    <source>
        <dbReference type="ARBA" id="ARBA00022692"/>
    </source>
</evidence>
<dbReference type="PANTHER" id="PTHR33149:SF12">
    <property type="entry name" value="PHOTOSYSTEM II D2 PROTEIN"/>
    <property type="match status" value="1"/>
</dbReference>
<evidence type="ECO:0000256" key="15">
    <source>
        <dbReference type="ARBA" id="ARBA00022990"/>
    </source>
</evidence>
<name>A0A4S8I637_MUSBA</name>
<evidence type="ECO:0000256" key="4">
    <source>
        <dbReference type="ARBA" id="ARBA00022448"/>
    </source>
</evidence>
<evidence type="ECO:0000256" key="16">
    <source>
        <dbReference type="ARBA" id="ARBA00022991"/>
    </source>
</evidence>
<comment type="subcellular location">
    <subcellularLocation>
        <location evidence="1">Membrane</location>
        <topology evidence="1">Multi-pass membrane protein</topology>
    </subcellularLocation>
</comment>
<organism evidence="23 24">
    <name type="scientific">Musa balbisiana</name>
    <name type="common">Banana</name>
    <dbReference type="NCBI Taxonomy" id="52838"/>
    <lineage>
        <taxon>Eukaryota</taxon>
        <taxon>Viridiplantae</taxon>
        <taxon>Streptophyta</taxon>
        <taxon>Embryophyta</taxon>
        <taxon>Tracheophyta</taxon>
        <taxon>Spermatophyta</taxon>
        <taxon>Magnoliopsida</taxon>
        <taxon>Liliopsida</taxon>
        <taxon>Zingiberales</taxon>
        <taxon>Musaceae</taxon>
        <taxon>Musa</taxon>
    </lineage>
</organism>
<dbReference type="GO" id="GO:0009523">
    <property type="term" value="C:photosystem II"/>
    <property type="evidence" value="ECO:0007669"/>
    <property type="project" value="UniProtKB-KW"/>
</dbReference>
<dbReference type="InterPro" id="IPR000484">
    <property type="entry name" value="Photo_RC_L/M"/>
</dbReference>
<keyword evidence="18" id="KW-0408">Iron</keyword>
<keyword evidence="8" id="KW-0934">Plastid</keyword>
<evidence type="ECO:0000256" key="18">
    <source>
        <dbReference type="ARBA" id="ARBA00023004"/>
    </source>
</evidence>
<feature type="transmembrane region" description="Helical" evidence="22">
    <location>
        <begin position="136"/>
        <end position="155"/>
    </location>
</feature>
<evidence type="ECO:0000256" key="10">
    <source>
        <dbReference type="ARBA" id="ARBA00022723"/>
    </source>
</evidence>
<keyword evidence="13" id="KW-0249">Electron transport</keyword>
<dbReference type="SUPFAM" id="SSF81483">
    <property type="entry name" value="Bacterial photosystem II reaction centre, L and M subunits"/>
    <property type="match status" value="1"/>
</dbReference>
<evidence type="ECO:0000256" key="17">
    <source>
        <dbReference type="ARBA" id="ARBA00023002"/>
    </source>
</evidence>